<keyword evidence="2 7" id="KW-0813">Transport</keyword>
<evidence type="ECO:0000256" key="1">
    <source>
        <dbReference type="ARBA" id="ARBA00004651"/>
    </source>
</evidence>
<evidence type="ECO:0000313" key="9">
    <source>
        <dbReference type="EMBL" id="AZR72930.1"/>
    </source>
</evidence>
<reference evidence="9 10" key="1">
    <citation type="submission" date="2016-07" db="EMBL/GenBank/DDBJ databases">
        <title>Genome and transcriptome analysis of iron-reducing fermentative bacteria Anoxybacter fermentans.</title>
        <authorList>
            <person name="Zeng X."/>
            <person name="Shao Z."/>
        </authorList>
    </citation>
    <scope>NUCLEOTIDE SEQUENCE [LARGE SCALE GENOMIC DNA]</scope>
    <source>
        <strain evidence="9 10">DY22613</strain>
    </source>
</reference>
<proteinExistence type="inferred from homology"/>
<keyword evidence="10" id="KW-1185">Reference proteome</keyword>
<dbReference type="EMBL" id="CP016379">
    <property type="protein sequence ID" value="AZR72930.1"/>
    <property type="molecule type" value="Genomic_DNA"/>
</dbReference>
<evidence type="ECO:0000313" key="10">
    <source>
        <dbReference type="Proteomes" id="UP000267250"/>
    </source>
</evidence>
<dbReference type="SUPFAM" id="SSF161098">
    <property type="entry name" value="MetI-like"/>
    <property type="match status" value="1"/>
</dbReference>
<dbReference type="Pfam" id="PF00528">
    <property type="entry name" value="BPD_transp_1"/>
    <property type="match status" value="1"/>
</dbReference>
<feature type="transmembrane region" description="Helical" evidence="7">
    <location>
        <begin position="267"/>
        <end position="286"/>
    </location>
</feature>
<dbReference type="PROSITE" id="PS50928">
    <property type="entry name" value="ABC_TM1"/>
    <property type="match status" value="1"/>
</dbReference>
<feature type="transmembrane region" description="Helical" evidence="7">
    <location>
        <begin position="146"/>
        <end position="172"/>
    </location>
</feature>
<comment type="subcellular location">
    <subcellularLocation>
        <location evidence="1 7">Cell membrane</location>
        <topology evidence="1 7">Multi-pass membrane protein</topology>
    </subcellularLocation>
</comment>
<name>A0A3Q9HPS3_9FIRM</name>
<feature type="transmembrane region" description="Helical" evidence="7">
    <location>
        <begin position="101"/>
        <end position="126"/>
    </location>
</feature>
<dbReference type="PANTHER" id="PTHR43386">
    <property type="entry name" value="OLIGOPEPTIDE TRANSPORT SYSTEM PERMEASE PROTEIN APPC"/>
    <property type="match status" value="1"/>
</dbReference>
<dbReference type="GO" id="GO:0005886">
    <property type="term" value="C:plasma membrane"/>
    <property type="evidence" value="ECO:0007669"/>
    <property type="project" value="UniProtKB-SubCell"/>
</dbReference>
<dbReference type="AlphaFoldDB" id="A0A3Q9HPS3"/>
<dbReference type="Gene3D" id="1.10.3720.10">
    <property type="entry name" value="MetI-like"/>
    <property type="match status" value="1"/>
</dbReference>
<dbReference type="InterPro" id="IPR053523">
    <property type="entry name" value="Oligopeptide_permease_AppC"/>
</dbReference>
<evidence type="ECO:0000256" key="2">
    <source>
        <dbReference type="ARBA" id="ARBA00022448"/>
    </source>
</evidence>
<feature type="transmembrane region" description="Helical" evidence="7">
    <location>
        <begin position="210"/>
        <end position="231"/>
    </location>
</feature>
<evidence type="ECO:0000256" key="4">
    <source>
        <dbReference type="ARBA" id="ARBA00022692"/>
    </source>
</evidence>
<sequence length="300" mass="33148">MQPQNSAKLEDLRHGLTEKSQSYFSMVFWRFLKHKLAIIGLIIIGVLLIMTIFSDLISKHDITEQDILNRFQPPSTEFWMGTDELGRDVFARILAGGKISLSLGFIVSITSVIIGSFIGAISGYFGGWLDTVLMRFVDFMISLPRLAVLLVVAYMVGPGFTNMVVVLVLFGWMGIARIVRAQVLSLKEQEFVQAARALGVSTPRIIFSHILPNTLAPIIVSATLGVGSAILSESYLSYLGLGIQPPTPSWGNMLINARQYLSTAPWLALWPGMFIFCTILAFNFIGDGLRDAFDPKLKGR</sequence>
<keyword evidence="6 7" id="KW-0472">Membrane</keyword>
<dbReference type="Pfam" id="PF12911">
    <property type="entry name" value="OppC_N"/>
    <property type="match status" value="1"/>
</dbReference>
<evidence type="ECO:0000256" key="3">
    <source>
        <dbReference type="ARBA" id="ARBA00022475"/>
    </source>
</evidence>
<protein>
    <submittedName>
        <fullName evidence="9">Peptide ABC transporter permease</fullName>
    </submittedName>
</protein>
<dbReference type="Proteomes" id="UP000267250">
    <property type="component" value="Chromosome"/>
</dbReference>
<dbReference type="PANTHER" id="PTHR43386:SF23">
    <property type="entry name" value="ABC TRANSPORTER"/>
    <property type="match status" value="1"/>
</dbReference>
<dbReference type="KEGG" id="aft:BBF96_05705"/>
<accession>A0A3Q9HPS3</accession>
<dbReference type="InterPro" id="IPR050366">
    <property type="entry name" value="BP-dependent_transpt_permease"/>
</dbReference>
<feature type="transmembrane region" description="Helical" evidence="7">
    <location>
        <begin position="36"/>
        <end position="57"/>
    </location>
</feature>
<keyword evidence="3" id="KW-1003">Cell membrane</keyword>
<gene>
    <name evidence="9" type="ORF">BBF96_05705</name>
</gene>
<dbReference type="NCBIfam" id="NF045476">
    <property type="entry name" value="Opp4C"/>
    <property type="match status" value="1"/>
</dbReference>
<dbReference type="OrthoDB" id="9783218at2"/>
<evidence type="ECO:0000256" key="6">
    <source>
        <dbReference type="ARBA" id="ARBA00023136"/>
    </source>
</evidence>
<evidence type="ECO:0000259" key="8">
    <source>
        <dbReference type="PROSITE" id="PS50928"/>
    </source>
</evidence>
<dbReference type="GO" id="GO:0055085">
    <property type="term" value="P:transmembrane transport"/>
    <property type="evidence" value="ECO:0007669"/>
    <property type="project" value="InterPro"/>
</dbReference>
<dbReference type="InterPro" id="IPR025966">
    <property type="entry name" value="OppC_N"/>
</dbReference>
<feature type="domain" description="ABC transmembrane type-1" evidence="8">
    <location>
        <begin position="101"/>
        <end position="286"/>
    </location>
</feature>
<keyword evidence="4 7" id="KW-0812">Transmembrane</keyword>
<dbReference type="CDD" id="cd06261">
    <property type="entry name" value="TM_PBP2"/>
    <property type="match status" value="1"/>
</dbReference>
<evidence type="ECO:0000256" key="7">
    <source>
        <dbReference type="RuleBase" id="RU363032"/>
    </source>
</evidence>
<dbReference type="RefSeq" id="WP_127016263.1">
    <property type="nucleotide sequence ID" value="NZ_CP016379.1"/>
</dbReference>
<dbReference type="InterPro" id="IPR035906">
    <property type="entry name" value="MetI-like_sf"/>
</dbReference>
<comment type="similarity">
    <text evidence="7">Belongs to the binding-protein-dependent transport system permease family.</text>
</comment>
<keyword evidence="5 7" id="KW-1133">Transmembrane helix</keyword>
<organism evidence="9 10">
    <name type="scientific">Anoxybacter fermentans</name>
    <dbReference type="NCBI Taxonomy" id="1323375"/>
    <lineage>
        <taxon>Bacteria</taxon>
        <taxon>Bacillati</taxon>
        <taxon>Bacillota</taxon>
        <taxon>Clostridia</taxon>
        <taxon>Halanaerobiales</taxon>
        <taxon>Anoxybacter</taxon>
    </lineage>
</organism>
<evidence type="ECO:0000256" key="5">
    <source>
        <dbReference type="ARBA" id="ARBA00022989"/>
    </source>
</evidence>
<dbReference type="InterPro" id="IPR000515">
    <property type="entry name" value="MetI-like"/>
</dbReference>